<comment type="caution">
    <text evidence="1">The sequence shown here is derived from an EMBL/GenBank/DDBJ whole genome shotgun (WGS) entry which is preliminary data.</text>
</comment>
<evidence type="ECO:0000313" key="2">
    <source>
        <dbReference type="Proteomes" id="UP001500909"/>
    </source>
</evidence>
<proteinExistence type="predicted"/>
<organism evidence="1 2">
    <name type="scientific">Streptomyces olivaceiscleroticus</name>
    <dbReference type="NCBI Taxonomy" id="68245"/>
    <lineage>
        <taxon>Bacteria</taxon>
        <taxon>Bacillati</taxon>
        <taxon>Actinomycetota</taxon>
        <taxon>Actinomycetes</taxon>
        <taxon>Kitasatosporales</taxon>
        <taxon>Streptomycetaceae</taxon>
        <taxon>Streptomyces</taxon>
    </lineage>
</organism>
<reference evidence="2" key="1">
    <citation type="journal article" date="2019" name="Int. J. Syst. Evol. Microbiol.">
        <title>The Global Catalogue of Microorganisms (GCM) 10K type strain sequencing project: providing services to taxonomists for standard genome sequencing and annotation.</title>
        <authorList>
            <consortium name="The Broad Institute Genomics Platform"/>
            <consortium name="The Broad Institute Genome Sequencing Center for Infectious Disease"/>
            <person name="Wu L."/>
            <person name="Ma J."/>
        </authorList>
    </citation>
    <scope>NUCLEOTIDE SEQUENCE [LARGE SCALE GENOMIC DNA]</scope>
    <source>
        <strain evidence="2">JCM 4805</strain>
    </source>
</reference>
<protein>
    <submittedName>
        <fullName evidence="1">Uncharacterized protein</fullName>
    </submittedName>
</protein>
<accession>A0ABP3LMV4</accession>
<gene>
    <name evidence="1" type="ORF">GCM10010361_78170</name>
</gene>
<dbReference type="EMBL" id="BAAABY010000070">
    <property type="protein sequence ID" value="GAA0501012.1"/>
    <property type="molecule type" value="Genomic_DNA"/>
</dbReference>
<keyword evidence="2" id="KW-1185">Reference proteome</keyword>
<dbReference type="RefSeq" id="WP_346100459.1">
    <property type="nucleotide sequence ID" value="NZ_BAAABY010000070.1"/>
</dbReference>
<sequence>MTDTADELRAAATKLRKLVADLPATGWGDRPWHAEECSDTDNFESCACIVAQGEYREFDQPQDPPIQYVADAETVEHANYIATMHPGVSSMLADWLDSAAVDAEQIGADFRAIAVARQILGADKQVGRAA</sequence>
<evidence type="ECO:0000313" key="1">
    <source>
        <dbReference type="EMBL" id="GAA0501012.1"/>
    </source>
</evidence>
<name>A0ABP3LMV4_9ACTN</name>
<dbReference type="Proteomes" id="UP001500909">
    <property type="component" value="Unassembled WGS sequence"/>
</dbReference>